<dbReference type="GO" id="GO:0005840">
    <property type="term" value="C:ribosome"/>
    <property type="evidence" value="ECO:0007669"/>
    <property type="project" value="UniProtKB-KW"/>
</dbReference>
<dbReference type="PANTHER" id="PTHR10746:SF6">
    <property type="entry name" value="LARGE RIBOSOMAL SUBUNIT PROTEIN UL4M"/>
    <property type="match status" value="1"/>
</dbReference>
<dbReference type="InterPro" id="IPR002136">
    <property type="entry name" value="Ribosomal_uL4"/>
</dbReference>
<evidence type="ECO:0000256" key="8">
    <source>
        <dbReference type="SAM" id="MobiDB-lite"/>
    </source>
</evidence>
<dbReference type="SUPFAM" id="SSF52166">
    <property type="entry name" value="Ribosomal protein L4"/>
    <property type="match status" value="1"/>
</dbReference>
<dbReference type="Pfam" id="PF00573">
    <property type="entry name" value="Ribosomal_L4"/>
    <property type="match status" value="1"/>
</dbReference>
<keyword evidence="4" id="KW-0496">Mitochondrion</keyword>
<dbReference type="InterPro" id="IPR023574">
    <property type="entry name" value="Ribosomal_uL4_dom_sf"/>
</dbReference>
<comment type="similarity">
    <text evidence="2">Belongs to the universal ribosomal protein uL4 family.</text>
</comment>
<dbReference type="EMBL" id="GDRN01079582">
    <property type="protein sequence ID" value="JAI62373.1"/>
    <property type="molecule type" value="Transcribed_RNA"/>
</dbReference>
<dbReference type="GO" id="GO:0006412">
    <property type="term" value="P:translation"/>
    <property type="evidence" value="ECO:0007669"/>
    <property type="project" value="InterPro"/>
</dbReference>
<dbReference type="PANTHER" id="PTHR10746">
    <property type="entry name" value="50S RIBOSOMAL PROTEIN L4"/>
    <property type="match status" value="1"/>
</dbReference>
<dbReference type="FunFam" id="3.40.1370.10:FF:000005">
    <property type="entry name" value="39S ribosomal protein L4, mitochondrial"/>
    <property type="match status" value="1"/>
</dbReference>
<evidence type="ECO:0000256" key="6">
    <source>
        <dbReference type="ARBA" id="ARBA00040565"/>
    </source>
</evidence>
<evidence type="ECO:0000313" key="9">
    <source>
        <dbReference type="EMBL" id="JAI62373.1"/>
    </source>
</evidence>
<evidence type="ECO:0000256" key="4">
    <source>
        <dbReference type="ARBA" id="ARBA00023128"/>
    </source>
</evidence>
<evidence type="ECO:0000256" key="1">
    <source>
        <dbReference type="ARBA" id="ARBA00004173"/>
    </source>
</evidence>
<proteinExistence type="inferred from homology"/>
<accession>A0A0P4W6F7</accession>
<dbReference type="GO" id="GO:0003735">
    <property type="term" value="F:structural constituent of ribosome"/>
    <property type="evidence" value="ECO:0007669"/>
    <property type="project" value="InterPro"/>
</dbReference>
<evidence type="ECO:0000256" key="3">
    <source>
        <dbReference type="ARBA" id="ARBA00022980"/>
    </source>
</evidence>
<feature type="region of interest" description="Disordered" evidence="8">
    <location>
        <begin position="127"/>
        <end position="146"/>
    </location>
</feature>
<organism evidence="9">
    <name type="scientific">Scylla olivacea</name>
    <name type="common">Orange mud crab</name>
    <name type="synonym">Cancer olivacea</name>
    <dbReference type="NCBI Taxonomy" id="85551"/>
    <lineage>
        <taxon>Eukaryota</taxon>
        <taxon>Metazoa</taxon>
        <taxon>Ecdysozoa</taxon>
        <taxon>Arthropoda</taxon>
        <taxon>Crustacea</taxon>
        <taxon>Multicrustacea</taxon>
        <taxon>Malacostraca</taxon>
        <taxon>Eumalacostraca</taxon>
        <taxon>Eucarida</taxon>
        <taxon>Decapoda</taxon>
        <taxon>Pleocyemata</taxon>
        <taxon>Brachyura</taxon>
        <taxon>Eubrachyura</taxon>
        <taxon>Portunoidea</taxon>
        <taxon>Portunidae</taxon>
        <taxon>Portuninae</taxon>
        <taxon>Scylla</taxon>
    </lineage>
</organism>
<comment type="subcellular location">
    <subcellularLocation>
        <location evidence="1">Mitochondrion</location>
    </subcellularLocation>
</comment>
<dbReference type="GO" id="GO:0005743">
    <property type="term" value="C:mitochondrial inner membrane"/>
    <property type="evidence" value="ECO:0007669"/>
    <property type="project" value="UniProtKB-ARBA"/>
</dbReference>
<keyword evidence="3" id="KW-0689">Ribosomal protein</keyword>
<evidence type="ECO:0000256" key="5">
    <source>
        <dbReference type="ARBA" id="ARBA00023274"/>
    </source>
</evidence>
<protein>
    <recommendedName>
        <fullName evidence="6">Large ribosomal subunit protein uL4m</fullName>
    </recommendedName>
    <alternativeName>
        <fullName evidence="7">39S ribosomal protein L4, mitochondrial</fullName>
    </alternativeName>
</protein>
<reference evidence="9" key="1">
    <citation type="submission" date="2015-09" db="EMBL/GenBank/DDBJ databases">
        <title>Scylla olivacea transcriptome.</title>
        <authorList>
            <person name="Ikhwanuddin M."/>
        </authorList>
    </citation>
    <scope>NUCLEOTIDE SEQUENCE</scope>
</reference>
<dbReference type="InterPro" id="IPR013005">
    <property type="entry name" value="Ribosomal_uL4-like"/>
</dbReference>
<evidence type="ECO:0000256" key="2">
    <source>
        <dbReference type="ARBA" id="ARBA00010528"/>
    </source>
</evidence>
<dbReference type="GO" id="GO:1990904">
    <property type="term" value="C:ribonucleoprotein complex"/>
    <property type="evidence" value="ECO:0007669"/>
    <property type="project" value="UniProtKB-KW"/>
</dbReference>
<name>A0A0P4W6F7_SCYOL</name>
<evidence type="ECO:0000256" key="7">
    <source>
        <dbReference type="ARBA" id="ARBA00082711"/>
    </source>
</evidence>
<keyword evidence="5" id="KW-0687">Ribonucleoprotein</keyword>
<dbReference type="AlphaFoldDB" id="A0A0P4W6F7"/>
<dbReference type="NCBIfam" id="TIGR03953">
    <property type="entry name" value="rplD_bact"/>
    <property type="match status" value="1"/>
</dbReference>
<dbReference type="Gene3D" id="3.40.1370.10">
    <property type="match status" value="1"/>
</dbReference>
<sequence length="298" mass="33508">MAGALSLAWGVTAHRPALLRQVLRSFSVTAVRNQETGAAVVAASIDSRKSPLILDEKFPDSNSIVVPREAWIETLDTSAASTQVGLIHLHPQVFGANPRLDLIHENVTWQKKFRMVNYAHTKVRSEVRGGGKKPWPQKGLGRARHGSIRSPLWRGGGVTHGPRAYTTHFYMLPFSKRLQGLTATLSAKFAQDDLKIVESLDMPSDEAGYLEQLCENRRWGLSVLFVDDSDIMPRNITLASDTLGHMNLMPVYGLNVHSMLKHETLVLTVAAVRRIEERILYHFRRPDLPKENMKKFRM</sequence>